<dbReference type="PANTHER" id="PTHR11207">
    <property type="entry name" value="RIBONUCLEASE III"/>
    <property type="match status" value="1"/>
</dbReference>
<name>A0A8H5GGC1_9AGAR</name>
<dbReference type="GO" id="GO:0004525">
    <property type="term" value="F:ribonuclease III activity"/>
    <property type="evidence" value="ECO:0007669"/>
    <property type="project" value="InterPro"/>
</dbReference>
<feature type="domain" description="DRBM" evidence="6">
    <location>
        <begin position="252"/>
        <end position="335"/>
    </location>
</feature>
<dbReference type="PROSITE" id="PS50137">
    <property type="entry name" value="DS_RBD"/>
    <property type="match status" value="1"/>
</dbReference>
<dbReference type="Proteomes" id="UP000559027">
    <property type="component" value="Unassembled WGS sequence"/>
</dbReference>
<dbReference type="SUPFAM" id="SSF69065">
    <property type="entry name" value="RNase III domain-like"/>
    <property type="match status" value="1"/>
</dbReference>
<dbReference type="GO" id="GO:0006369">
    <property type="term" value="P:termination of RNA polymerase II transcription"/>
    <property type="evidence" value="ECO:0007669"/>
    <property type="project" value="TreeGrafter"/>
</dbReference>
<keyword evidence="3" id="KW-0378">Hydrolase</keyword>
<feature type="domain" description="RNase III" evidence="7">
    <location>
        <begin position="58"/>
        <end position="182"/>
    </location>
</feature>
<dbReference type="CDD" id="cd00593">
    <property type="entry name" value="RIBOc"/>
    <property type="match status" value="1"/>
</dbReference>
<organism evidence="8 9">
    <name type="scientific">Leucocoprinus leucothites</name>
    <dbReference type="NCBI Taxonomy" id="201217"/>
    <lineage>
        <taxon>Eukaryota</taxon>
        <taxon>Fungi</taxon>
        <taxon>Dikarya</taxon>
        <taxon>Basidiomycota</taxon>
        <taxon>Agaricomycotina</taxon>
        <taxon>Agaricomycetes</taxon>
        <taxon>Agaricomycetidae</taxon>
        <taxon>Agaricales</taxon>
        <taxon>Agaricineae</taxon>
        <taxon>Agaricaceae</taxon>
        <taxon>Leucocoprinus</taxon>
    </lineage>
</organism>
<dbReference type="Pfam" id="PF00035">
    <property type="entry name" value="dsrm"/>
    <property type="match status" value="1"/>
</dbReference>
<accession>A0A8H5GGC1</accession>
<dbReference type="SMART" id="SM00535">
    <property type="entry name" value="RIBOc"/>
    <property type="match status" value="1"/>
</dbReference>
<dbReference type="PROSITE" id="PS50142">
    <property type="entry name" value="RNASE_3_2"/>
    <property type="match status" value="1"/>
</dbReference>
<evidence type="ECO:0000256" key="1">
    <source>
        <dbReference type="ARBA" id="ARBA00022722"/>
    </source>
</evidence>
<evidence type="ECO:0000256" key="2">
    <source>
        <dbReference type="ARBA" id="ARBA00022759"/>
    </source>
</evidence>
<dbReference type="InterPro" id="IPR036389">
    <property type="entry name" value="RNase_III_sf"/>
</dbReference>
<proteinExistence type="predicted"/>
<dbReference type="GO" id="GO:0006364">
    <property type="term" value="P:rRNA processing"/>
    <property type="evidence" value="ECO:0007669"/>
    <property type="project" value="TreeGrafter"/>
</dbReference>
<protein>
    <submittedName>
        <fullName evidence="8">Uncharacterized protein</fullName>
    </submittedName>
</protein>
<dbReference type="AlphaFoldDB" id="A0A8H5GGC1"/>
<dbReference type="GO" id="GO:0003723">
    <property type="term" value="F:RNA binding"/>
    <property type="evidence" value="ECO:0007669"/>
    <property type="project" value="UniProtKB-UniRule"/>
</dbReference>
<dbReference type="Gene3D" id="3.30.160.20">
    <property type="match status" value="1"/>
</dbReference>
<keyword evidence="2" id="KW-0255">Endonuclease</keyword>
<dbReference type="InterPro" id="IPR014720">
    <property type="entry name" value="dsRBD_dom"/>
</dbReference>
<gene>
    <name evidence="8" type="ORF">D9756_000286</name>
</gene>
<dbReference type="GO" id="GO:0005654">
    <property type="term" value="C:nucleoplasm"/>
    <property type="evidence" value="ECO:0007669"/>
    <property type="project" value="TreeGrafter"/>
</dbReference>
<evidence type="ECO:0000259" key="6">
    <source>
        <dbReference type="PROSITE" id="PS50137"/>
    </source>
</evidence>
<dbReference type="SUPFAM" id="SSF54768">
    <property type="entry name" value="dsRNA-binding domain-like"/>
    <property type="match status" value="1"/>
</dbReference>
<dbReference type="GO" id="GO:0034475">
    <property type="term" value="P:U4 snRNA 3'-end processing"/>
    <property type="evidence" value="ECO:0007669"/>
    <property type="project" value="TreeGrafter"/>
</dbReference>
<keyword evidence="1" id="KW-0540">Nuclease</keyword>
<dbReference type="PANTHER" id="PTHR11207:SF0">
    <property type="entry name" value="RIBONUCLEASE 3"/>
    <property type="match status" value="1"/>
</dbReference>
<evidence type="ECO:0000259" key="7">
    <source>
        <dbReference type="PROSITE" id="PS50142"/>
    </source>
</evidence>
<dbReference type="InterPro" id="IPR000999">
    <property type="entry name" value="RNase_III_dom"/>
</dbReference>
<sequence length="338" mass="37221">MAALLPKRFGSPLACASRRLPYCVSTASGLPFLGPLISMTLKPDFGTDDVNFPPLPEINDVNIRQKVFTHRSYHGRPTHIFEDHPNDLSPDNEKYEHLGDAVLGLSVTSLMMEMYPGLRVGPSTAIRAMIVGNATLAEISLKYQLPSRLRLHTAQAIALRASPTIQADVFESFVGGLYDDQGLDPVKRWLDKLFRPYAKAAYEIVRQQHGVPAVPIVPLPSRYGRYNDHSGNFAGGRNGIVHEEVATPPSGGHLALFNQYLQKGNKPVEWKFSDGREKEDADDPTSAAVIQGRKATPMWCATVYVNDEVYGRGRGTTKQLARNEAAKQGLDKMGINVI</sequence>
<evidence type="ECO:0000256" key="5">
    <source>
        <dbReference type="PROSITE-ProRule" id="PRU00266"/>
    </source>
</evidence>
<dbReference type="EMBL" id="JAACJO010000001">
    <property type="protein sequence ID" value="KAF5364271.1"/>
    <property type="molecule type" value="Genomic_DNA"/>
</dbReference>
<dbReference type="OrthoDB" id="2392202at2759"/>
<keyword evidence="9" id="KW-1185">Reference proteome</keyword>
<keyword evidence="4 5" id="KW-0694">RNA-binding</keyword>
<dbReference type="Pfam" id="PF14622">
    <property type="entry name" value="Ribonucleas_3_3"/>
    <property type="match status" value="1"/>
</dbReference>
<reference evidence="8 9" key="1">
    <citation type="journal article" date="2020" name="ISME J.">
        <title>Uncovering the hidden diversity of litter-decomposition mechanisms in mushroom-forming fungi.</title>
        <authorList>
            <person name="Floudas D."/>
            <person name="Bentzer J."/>
            <person name="Ahren D."/>
            <person name="Johansson T."/>
            <person name="Persson P."/>
            <person name="Tunlid A."/>
        </authorList>
    </citation>
    <scope>NUCLEOTIDE SEQUENCE [LARGE SCALE GENOMIC DNA]</scope>
    <source>
        <strain evidence="8 9">CBS 146.42</strain>
    </source>
</reference>
<evidence type="ECO:0000313" key="9">
    <source>
        <dbReference type="Proteomes" id="UP000559027"/>
    </source>
</evidence>
<evidence type="ECO:0000256" key="4">
    <source>
        <dbReference type="ARBA" id="ARBA00022884"/>
    </source>
</evidence>
<evidence type="ECO:0000256" key="3">
    <source>
        <dbReference type="ARBA" id="ARBA00022801"/>
    </source>
</evidence>
<evidence type="ECO:0000313" key="8">
    <source>
        <dbReference type="EMBL" id="KAF5364271.1"/>
    </source>
</evidence>
<comment type="caution">
    <text evidence="8">The sequence shown here is derived from an EMBL/GenBank/DDBJ whole genome shotgun (WGS) entry which is preliminary data.</text>
</comment>
<dbReference type="Gene3D" id="1.10.1520.10">
    <property type="entry name" value="Ribonuclease III domain"/>
    <property type="match status" value="1"/>
</dbReference>